<reference evidence="4" key="1">
    <citation type="journal article" date="2019" name="Int. J. Syst. Evol. Microbiol.">
        <title>The Global Catalogue of Microorganisms (GCM) 10K type strain sequencing project: providing services to taxonomists for standard genome sequencing and annotation.</title>
        <authorList>
            <consortium name="The Broad Institute Genomics Platform"/>
            <consortium name="The Broad Institute Genome Sequencing Center for Infectious Disease"/>
            <person name="Wu L."/>
            <person name="Ma J."/>
        </authorList>
    </citation>
    <scope>NUCLEOTIDE SEQUENCE [LARGE SCALE GENOMIC DNA]</scope>
    <source>
        <strain evidence="4">KCTC 42083</strain>
    </source>
</reference>
<protein>
    <submittedName>
        <fullName evidence="3">Lipoprotein</fullName>
    </submittedName>
</protein>
<comment type="caution">
    <text evidence="3">The sequence shown here is derived from an EMBL/GenBank/DDBJ whole genome shotgun (WGS) entry which is preliminary data.</text>
</comment>
<evidence type="ECO:0000256" key="2">
    <source>
        <dbReference type="SAM" id="Phobius"/>
    </source>
</evidence>
<keyword evidence="4" id="KW-1185">Reference proteome</keyword>
<evidence type="ECO:0000256" key="1">
    <source>
        <dbReference type="SAM" id="Coils"/>
    </source>
</evidence>
<feature type="coiled-coil region" evidence="1">
    <location>
        <begin position="152"/>
        <end position="234"/>
    </location>
</feature>
<evidence type="ECO:0000313" key="4">
    <source>
        <dbReference type="Proteomes" id="UP000608923"/>
    </source>
</evidence>
<feature type="transmembrane region" description="Helical" evidence="2">
    <location>
        <begin position="85"/>
        <end position="106"/>
    </location>
</feature>
<keyword evidence="2" id="KW-0472">Membrane</keyword>
<keyword evidence="2" id="KW-1133">Transmembrane helix</keyword>
<proteinExistence type="predicted"/>
<dbReference type="EMBL" id="BMZN01000004">
    <property type="protein sequence ID" value="GHC54939.1"/>
    <property type="molecule type" value="Genomic_DNA"/>
</dbReference>
<dbReference type="AlphaFoldDB" id="A0A8H9IJZ7"/>
<gene>
    <name evidence="3" type="ORF">GCM10010096_29620</name>
</gene>
<evidence type="ECO:0000313" key="3">
    <source>
        <dbReference type="EMBL" id="GHC54939.1"/>
    </source>
</evidence>
<keyword evidence="2" id="KW-0812">Transmembrane</keyword>
<name>A0A8H9IJZ7_9BURK</name>
<keyword evidence="3" id="KW-0449">Lipoprotein</keyword>
<keyword evidence="1" id="KW-0175">Coiled coil</keyword>
<sequence length="248" mass="26980">MEEEVMQHVRRFTPRTLLGSLMLGMALLSGCASTGSSLLGGAQADDRLTSGQDAKFFSRSGFQACAGAAAVGVLACMVSNSSNKAACAIIAGVAACGVAMGTNYYLDQRRTEYANTSDRLSAMQADVEADTANIIERTNTASQVIADDKKQIADIEKHMKEKTMEKKQAEKQLARIDKNIDVLNRDLKNMNEKVALYRDVADAERKDGGKKSEVQRLDRQIDQMNVKVAVLQKEVDDLYSMRSAVTLG</sequence>
<organism evidence="3 4">
    <name type="scientific">Alcaligenes pakistanensis</name>
    <dbReference type="NCBI Taxonomy" id="1482717"/>
    <lineage>
        <taxon>Bacteria</taxon>
        <taxon>Pseudomonadati</taxon>
        <taxon>Pseudomonadota</taxon>
        <taxon>Betaproteobacteria</taxon>
        <taxon>Burkholderiales</taxon>
        <taxon>Alcaligenaceae</taxon>
        <taxon>Alcaligenes</taxon>
    </lineage>
</organism>
<accession>A0A8H9IJZ7</accession>
<dbReference type="Proteomes" id="UP000608923">
    <property type="component" value="Unassembled WGS sequence"/>
</dbReference>